<keyword evidence="10" id="KW-1185">Reference proteome</keyword>
<evidence type="ECO:0000256" key="5">
    <source>
        <dbReference type="ARBA" id="ARBA00023136"/>
    </source>
</evidence>
<dbReference type="InterPro" id="IPR052159">
    <property type="entry name" value="Competence_DNA_uptake"/>
</dbReference>
<protein>
    <recommendedName>
        <fullName evidence="8">ComEC/Rec2-related protein domain-containing protein</fullName>
    </recommendedName>
</protein>
<comment type="subcellular location">
    <subcellularLocation>
        <location evidence="1">Cell membrane</location>
        <topology evidence="1">Multi-pass membrane protein</topology>
    </subcellularLocation>
</comment>
<feature type="transmembrane region" description="Helical" evidence="6">
    <location>
        <begin position="399"/>
        <end position="422"/>
    </location>
</feature>
<keyword evidence="7" id="KW-0732">Signal</keyword>
<feature type="transmembrane region" description="Helical" evidence="6">
    <location>
        <begin position="370"/>
        <end position="393"/>
    </location>
</feature>
<feature type="transmembrane region" description="Helical" evidence="6">
    <location>
        <begin position="322"/>
        <end position="339"/>
    </location>
</feature>
<evidence type="ECO:0000256" key="2">
    <source>
        <dbReference type="ARBA" id="ARBA00022475"/>
    </source>
</evidence>
<proteinExistence type="predicted"/>
<evidence type="ECO:0000256" key="1">
    <source>
        <dbReference type="ARBA" id="ARBA00004651"/>
    </source>
</evidence>
<evidence type="ECO:0000256" key="6">
    <source>
        <dbReference type="SAM" id="Phobius"/>
    </source>
</evidence>
<evidence type="ECO:0000259" key="8">
    <source>
        <dbReference type="Pfam" id="PF03772"/>
    </source>
</evidence>
<dbReference type="PANTHER" id="PTHR30619">
    <property type="entry name" value="DNA INTERNALIZATION/COMPETENCE PROTEIN COMEC/REC2"/>
    <property type="match status" value="1"/>
</dbReference>
<evidence type="ECO:0000256" key="4">
    <source>
        <dbReference type="ARBA" id="ARBA00022989"/>
    </source>
</evidence>
<feature type="transmembrane region" description="Helical" evidence="6">
    <location>
        <begin position="429"/>
        <end position="453"/>
    </location>
</feature>
<feature type="transmembrane region" description="Helical" evidence="6">
    <location>
        <begin position="262"/>
        <end position="287"/>
    </location>
</feature>
<dbReference type="EMBL" id="AP025943">
    <property type="protein sequence ID" value="BDL43364.1"/>
    <property type="molecule type" value="Genomic_DNA"/>
</dbReference>
<dbReference type="Pfam" id="PF03772">
    <property type="entry name" value="Competence"/>
    <property type="match status" value="1"/>
</dbReference>
<dbReference type="NCBIfam" id="TIGR00360">
    <property type="entry name" value="ComEC_N-term"/>
    <property type="match status" value="1"/>
</dbReference>
<evidence type="ECO:0000256" key="7">
    <source>
        <dbReference type="SAM" id="SignalP"/>
    </source>
</evidence>
<feature type="chain" id="PRO_5046773258" description="ComEC/Rec2-related protein domain-containing protein" evidence="7">
    <location>
        <begin position="19"/>
        <end position="688"/>
    </location>
</feature>
<sequence length="688" mass="75063">MTSAPLLAPALAMLCACAAVDVSPWFWACCACWVLLPCLFRMPVMSLPALALAVWAGGCLLDYGRQYGNLAVEEGGRFAAEGSVDAVSGRSVLFRPHGARWLYTVSAREGGLPLEPGKRYRIEGEIYSLKPPCGPGLFDRERWGYLHRVAAGVRLERFSELGPGDWRSRFLAASLHLREEAAGLLKQGAPPDDEARQVMVSAVLGDKTDARPETMDSFMRSGCMHVFAVSGMHVGLAAMLILGLLRLLLIRPPVARLACIPLLALYVFVTGMSVSALRALIMAVVWLLASVLRRKGHPANILALAFIVLCFVDPLQVFQPGFQLSFCVFAVIVCIVAYMNREKPLWAPDPFIPPRIYNARERGQVWLEKACRGTLLVSVGAWLMSIPLTAWHFGTWNLYAPLTNICLALLVPFLMGISLFGLMFAWCPWALSVCNAAAAWLAGCMLGITQLAADLPCSYLPARLPAAENGALVIPMQKNAWSVVISNPALVVDAGTENTVRYTLLPILKSLHIRPSGVVAARSGRAERAGMEVLLKEYPGMRNWGRTGAEDSAEEWVLSPGNRVETADLPEPLPTGLHQDRNPVLAWTCRGHRVLLVGNAGFSSLARAEETEKADVLIIGHHPRDPVSSAAWIRETGAQAVIFTTEWGCPVPEGVAVYRLPETGTLYLKTEENGVTVTPWKGTERRTR</sequence>
<evidence type="ECO:0000313" key="10">
    <source>
        <dbReference type="Proteomes" id="UP001062263"/>
    </source>
</evidence>
<gene>
    <name evidence="9" type="ORF">Abiwalacus_09380</name>
</gene>
<keyword evidence="5 6" id="KW-0472">Membrane</keyword>
<feature type="domain" description="ComEC/Rec2-related protein" evidence="8">
    <location>
        <begin position="203"/>
        <end position="464"/>
    </location>
</feature>
<feature type="transmembrane region" description="Helical" evidence="6">
    <location>
        <begin position="43"/>
        <end position="61"/>
    </location>
</feature>
<keyword evidence="4 6" id="KW-1133">Transmembrane helix</keyword>
<keyword evidence="2" id="KW-1003">Cell membrane</keyword>
<feature type="transmembrane region" description="Helical" evidence="6">
    <location>
        <begin position="299"/>
        <end position="316"/>
    </location>
</feature>
<organism evidence="9 10">
    <name type="scientific">Akkermansia biwaensis</name>
    <dbReference type="NCBI Taxonomy" id="2946555"/>
    <lineage>
        <taxon>Bacteria</taxon>
        <taxon>Pseudomonadati</taxon>
        <taxon>Verrucomicrobiota</taxon>
        <taxon>Verrucomicrobiia</taxon>
        <taxon>Verrucomicrobiales</taxon>
        <taxon>Akkermansiaceae</taxon>
        <taxon>Akkermansia</taxon>
    </lineage>
</organism>
<dbReference type="PANTHER" id="PTHR30619:SF7">
    <property type="entry name" value="BETA-LACTAMASE DOMAIN PROTEIN"/>
    <property type="match status" value="1"/>
</dbReference>
<name>A0ABN6QFN0_9BACT</name>
<dbReference type="Proteomes" id="UP001062263">
    <property type="component" value="Chromosome"/>
</dbReference>
<dbReference type="Gene3D" id="3.60.15.10">
    <property type="entry name" value="Ribonuclease Z/Hydroxyacylglutathione hydrolase-like"/>
    <property type="match status" value="1"/>
</dbReference>
<keyword evidence="3 6" id="KW-0812">Transmembrane</keyword>
<accession>A0ABN6QFN0</accession>
<evidence type="ECO:0000313" key="9">
    <source>
        <dbReference type="EMBL" id="BDL43364.1"/>
    </source>
</evidence>
<feature type="signal peptide" evidence="7">
    <location>
        <begin position="1"/>
        <end position="18"/>
    </location>
</feature>
<reference evidence="9" key="1">
    <citation type="submission" date="2022-06" db="EMBL/GenBank/DDBJ databases">
        <title>Akkermansia biwalacus sp. nov., an anaerobic mucin-degrading bacterium isolated from human intestine.</title>
        <authorList>
            <person name="Kobayashi Y."/>
            <person name="Inoue S."/>
            <person name="Kawahara T."/>
            <person name="Kohda N."/>
        </authorList>
    </citation>
    <scope>NUCLEOTIDE SEQUENCE</scope>
    <source>
        <strain evidence="9">WON2089</strain>
    </source>
</reference>
<dbReference type="InterPro" id="IPR036866">
    <property type="entry name" value="RibonucZ/Hydroxyglut_hydro"/>
</dbReference>
<evidence type="ECO:0000256" key="3">
    <source>
        <dbReference type="ARBA" id="ARBA00022692"/>
    </source>
</evidence>
<dbReference type="InterPro" id="IPR004477">
    <property type="entry name" value="ComEC_N"/>
</dbReference>
<feature type="transmembrane region" description="Helical" evidence="6">
    <location>
        <begin position="226"/>
        <end position="250"/>
    </location>
</feature>